<dbReference type="PANTHER" id="PTHR43434">
    <property type="entry name" value="PHOSPHOGLYCOLATE PHOSPHATASE"/>
    <property type="match status" value="1"/>
</dbReference>
<evidence type="ECO:0000313" key="1">
    <source>
        <dbReference type="EMBL" id="MFG1705019.1"/>
    </source>
</evidence>
<dbReference type="InterPro" id="IPR023198">
    <property type="entry name" value="PGP-like_dom2"/>
</dbReference>
<gene>
    <name evidence="1" type="ORF">ACFLIM_17665</name>
</gene>
<dbReference type="SFLD" id="SFLDS00003">
    <property type="entry name" value="Haloacid_Dehalogenase"/>
    <property type="match status" value="1"/>
</dbReference>
<keyword evidence="2" id="KW-1185">Reference proteome</keyword>
<dbReference type="EC" id="3.-.-.-" evidence="1"/>
<dbReference type="Pfam" id="PF13242">
    <property type="entry name" value="Hydrolase_like"/>
    <property type="match status" value="1"/>
</dbReference>
<dbReference type="PANTHER" id="PTHR43434:SF1">
    <property type="entry name" value="PHOSPHOGLYCOLATE PHOSPHATASE"/>
    <property type="match status" value="1"/>
</dbReference>
<sequence>MVAGLVLWDVDHTLIENGGVSKETYARAFELLTGRPAEHRAETDGRTDPQIMLNLLQRHGIEPSPDQLERLNAALENAMTFNRVRLGERGYALPGALDAIVALAEVPGIVQSVLTGNIKANAVVKVSVFGLHEGLDFEVGGYGSDGAVRADLVAVAQQRACRKYGGSFGRSSTVLIGDTPRDVQAGLDGGAAVIGVATGSDSVAELSAAGADVVFSDLTDIPALVAAVTKLAGLSH</sequence>
<comment type="caution">
    <text evidence="1">The sequence shown here is derived from an EMBL/GenBank/DDBJ whole genome shotgun (WGS) entry which is preliminary data.</text>
</comment>
<accession>A0ABW7ACG3</accession>
<dbReference type="SFLD" id="SFLDG01129">
    <property type="entry name" value="C1.5:_HAD__Beta-PGM__Phosphata"/>
    <property type="match status" value="1"/>
</dbReference>
<name>A0ABW7ACG3_9ACTN</name>
<proteinExistence type="predicted"/>
<dbReference type="SUPFAM" id="SSF56784">
    <property type="entry name" value="HAD-like"/>
    <property type="match status" value="1"/>
</dbReference>
<dbReference type="GO" id="GO:0016787">
    <property type="term" value="F:hydrolase activity"/>
    <property type="evidence" value="ECO:0007669"/>
    <property type="project" value="UniProtKB-KW"/>
</dbReference>
<dbReference type="RefSeq" id="WP_393166812.1">
    <property type="nucleotide sequence ID" value="NZ_JBICRM010000009.1"/>
</dbReference>
<evidence type="ECO:0000313" key="2">
    <source>
        <dbReference type="Proteomes" id="UP001603978"/>
    </source>
</evidence>
<keyword evidence="1" id="KW-0378">Hydrolase</keyword>
<reference evidence="1 2" key="1">
    <citation type="submission" date="2024-10" db="EMBL/GenBank/DDBJ databases">
        <authorList>
            <person name="Topkara A.R."/>
            <person name="Saygin H."/>
        </authorList>
    </citation>
    <scope>NUCLEOTIDE SEQUENCE [LARGE SCALE GENOMIC DNA]</scope>
    <source>
        <strain evidence="1 2">M3C6</strain>
    </source>
</reference>
<dbReference type="Gene3D" id="1.10.150.240">
    <property type="entry name" value="Putative phosphatase, domain 2"/>
    <property type="match status" value="1"/>
</dbReference>
<dbReference type="InterPro" id="IPR050155">
    <property type="entry name" value="HAD-like_hydrolase_sf"/>
</dbReference>
<protein>
    <submittedName>
        <fullName evidence="1">HAD family hydrolase</fullName>
        <ecNumber evidence="1">3.-.-.-</ecNumber>
    </submittedName>
</protein>
<dbReference type="InterPro" id="IPR036412">
    <property type="entry name" value="HAD-like_sf"/>
</dbReference>
<dbReference type="Gene3D" id="3.40.50.1000">
    <property type="entry name" value="HAD superfamily/HAD-like"/>
    <property type="match status" value="1"/>
</dbReference>
<dbReference type="EMBL" id="JBICRM010000009">
    <property type="protein sequence ID" value="MFG1705019.1"/>
    <property type="molecule type" value="Genomic_DNA"/>
</dbReference>
<dbReference type="Proteomes" id="UP001603978">
    <property type="component" value="Unassembled WGS sequence"/>
</dbReference>
<organism evidence="1 2">
    <name type="scientific">Nonomuraea marmarensis</name>
    <dbReference type="NCBI Taxonomy" id="3351344"/>
    <lineage>
        <taxon>Bacteria</taxon>
        <taxon>Bacillati</taxon>
        <taxon>Actinomycetota</taxon>
        <taxon>Actinomycetes</taxon>
        <taxon>Streptosporangiales</taxon>
        <taxon>Streptosporangiaceae</taxon>
        <taxon>Nonomuraea</taxon>
    </lineage>
</organism>
<dbReference type="InterPro" id="IPR023214">
    <property type="entry name" value="HAD_sf"/>
</dbReference>